<evidence type="ECO:0000259" key="11">
    <source>
        <dbReference type="PROSITE" id="PS50893"/>
    </source>
</evidence>
<feature type="transmembrane region" description="Helical" evidence="10">
    <location>
        <begin position="101"/>
        <end position="120"/>
    </location>
</feature>
<dbReference type="Pfam" id="PF24357">
    <property type="entry name" value="TMD0_ABC"/>
    <property type="match status" value="1"/>
</dbReference>
<feature type="transmembrane region" description="Helical" evidence="10">
    <location>
        <begin position="270"/>
        <end position="291"/>
    </location>
</feature>
<dbReference type="InterPro" id="IPR011527">
    <property type="entry name" value="ABC1_TM_dom"/>
</dbReference>
<evidence type="ECO:0000259" key="12">
    <source>
        <dbReference type="PROSITE" id="PS50929"/>
    </source>
</evidence>
<dbReference type="PANTHER" id="PTHR24223:SF399">
    <property type="entry name" value="ABC TRANSPORTER ATNG"/>
    <property type="match status" value="1"/>
</dbReference>
<dbReference type="PROSITE" id="PS50893">
    <property type="entry name" value="ABC_TRANSPORTER_2"/>
    <property type="match status" value="1"/>
</dbReference>
<dbReference type="SMART" id="SM00382">
    <property type="entry name" value="AAA"/>
    <property type="match status" value="2"/>
</dbReference>
<evidence type="ECO:0000256" key="8">
    <source>
        <dbReference type="ARBA" id="ARBA00023136"/>
    </source>
</evidence>
<feature type="domain" description="ABC transmembrane type-1" evidence="12">
    <location>
        <begin position="278"/>
        <end position="551"/>
    </location>
</feature>
<evidence type="ECO:0000256" key="10">
    <source>
        <dbReference type="SAM" id="Phobius"/>
    </source>
</evidence>
<dbReference type="InterPro" id="IPR027417">
    <property type="entry name" value="P-loop_NTPase"/>
</dbReference>
<dbReference type="GO" id="GO:0016887">
    <property type="term" value="F:ATP hydrolysis activity"/>
    <property type="evidence" value="ECO:0007669"/>
    <property type="project" value="InterPro"/>
</dbReference>
<dbReference type="InterPro" id="IPR044726">
    <property type="entry name" value="ABCC_6TM_D2"/>
</dbReference>
<dbReference type="PANTHER" id="PTHR24223">
    <property type="entry name" value="ATP-BINDING CASSETTE SUB-FAMILY C"/>
    <property type="match status" value="1"/>
</dbReference>
<evidence type="ECO:0000256" key="9">
    <source>
        <dbReference type="SAM" id="MobiDB-lite"/>
    </source>
</evidence>
<dbReference type="InterPro" id="IPR056227">
    <property type="entry name" value="TMD0_ABC"/>
</dbReference>
<organism evidence="13 14">
    <name type="scientific">Metarhizium robertsii</name>
    <dbReference type="NCBI Taxonomy" id="568076"/>
    <lineage>
        <taxon>Eukaryota</taxon>
        <taxon>Fungi</taxon>
        <taxon>Dikarya</taxon>
        <taxon>Ascomycota</taxon>
        <taxon>Pezizomycotina</taxon>
        <taxon>Sordariomycetes</taxon>
        <taxon>Hypocreomycetidae</taxon>
        <taxon>Hypocreales</taxon>
        <taxon>Clavicipitaceae</taxon>
        <taxon>Metarhizium</taxon>
    </lineage>
</organism>
<keyword evidence="7 10" id="KW-1133">Transmembrane helix</keyword>
<keyword evidence="3" id="KW-1003">Cell membrane</keyword>
<comment type="caution">
    <text evidence="13">The sequence shown here is derived from an EMBL/GenBank/DDBJ whole genome shotgun (WGS) entry which is preliminary data.</text>
</comment>
<sequence>MDLVSRAMGADGDDDSFGPQLGSHFDFTLLFEHAVLTILPTSLCIVASPFYIVRYAKSPVCVASSLLLWAKLAVLAVLLGVEIASLGLWSRLPAVRSDASLAALSLVCVGTLCIVAAVSLEHRHSFRSSALISLYLSLTALLDAVKARSLFLRPRLHAVGGLAAAAASAKLALVLLQEVSKRTHIKDPALRRSLSKEATSGFWNRSLFLWLNSTFLLGFRTVLRIDDLGSLGDDFSADHLSARFEPVWAKYKHSSYALAKSALVTLLRPFLAVIVPRLLYTAFTFSQPLLLRRIVGFLGEDDPSTNVRNGLIGATVLIYFGLAVTSASYNHLNNRLVTLLRGVLVSEIFKKTLAIDQCSARELAAATLMSTDVEGISLGLRKFHDILASIVEVGLGIYLITTIVGKASFLIVFPGIASTIATYEIGRRMAPARIAWNKQVQNRVSVTSSVLQQIKNIKMIGLRPVVADLVQGLRETEMQCSKRFRVLEVIMSASVMLCYQITPTIVMTAAILWTTFSSGLRASETFTALAIVVITSLSMARAMLCYPIFVSTLGCFQRIQTYLLLEERQDRRRSINDLVLSNGYPSEKHASYHSVSPVDKPPLELRAPQTSTSVMFVNASVAAAAGREPLLKGVDVSVSRGKLAVVLGHTGCGKSTFLRAIIGEAHLTDGHVYVERHQVAYCDQTPWLKNVPVRANITGDHAYDKDWYKTVVDACLLADDMQQFPSGDQTPSGDNGSNLSGGQKQRIALARAVYSQASLLVLDNVLSALDRSTADAIFARLFAPGGLLRRLGSTVVMTIHSAEYIKSADQMLVIGDGGSVKSLAGLGDAEQCREDVTAWLSPSAGEKVDDKGDAADEARDAGKQDLEGTSANDELLIRRHGDFRLYSFYLKSTAKWLWAIWLVTVIFVAVAERLPEIFLRIWLDVAPENKVYLVGYILFGFSSFTAAGITLYYLKIVPNSAENLHRVLLDKVMGSTLSFLSSTSNGSLLNLFSQDMSLISQDLPLAFFRLLYSFFLLITDIGIIAAGATYISVIIPFILMCVYIIQYFYLRTSRQMRYIDLEAKTPLYTQFSEISAGLMHIRSFGWDSQCLSRSRQLLDDSQKPFYYMFCIQRWLGLVSELCVLGVATILVSVALCFRGTTSQNAMGLSLLTLIQFGDSILTLLNTWIDTETSLGAIARIKSFAETTPSEDDGGGSAELPAGYLEQGAIKMVGVTATYNEANMVPLKSSDASSTALENVSLDIKPGQKVAVVGRTGRELTARCSGKSSLLLTILHFLNYTGLIEIDGVDVSQIPRQHLRSRITTIPQDMVELPGTLRDNVLPVTTTGTRPAASHTRDAAISEVLARVRLKEHVDAHGGLDAPLADMGFSHGQKQLLAIARAVLHKREGGGRILLVDEATSAMDAETARVMRQVMDDVFGDCTVIAISHQPGDVESADVVLHVEDGKVT</sequence>
<feature type="transmembrane region" description="Helical" evidence="10">
    <location>
        <begin position="525"/>
        <end position="549"/>
    </location>
</feature>
<dbReference type="GO" id="GO:0005524">
    <property type="term" value="F:ATP binding"/>
    <property type="evidence" value="ECO:0007669"/>
    <property type="project" value="UniProtKB-KW"/>
</dbReference>
<feature type="transmembrane region" description="Helical" evidence="10">
    <location>
        <begin position="1006"/>
        <end position="1024"/>
    </location>
</feature>
<dbReference type="InterPro" id="IPR003593">
    <property type="entry name" value="AAA+_ATPase"/>
</dbReference>
<evidence type="ECO:0000313" key="13">
    <source>
        <dbReference type="EMBL" id="EXV01046.1"/>
    </source>
</evidence>
<keyword evidence="5" id="KW-0547">Nucleotide-binding</keyword>
<dbReference type="SUPFAM" id="SSF90123">
    <property type="entry name" value="ABC transporter transmembrane region"/>
    <property type="match status" value="2"/>
</dbReference>
<evidence type="ECO:0000256" key="2">
    <source>
        <dbReference type="ARBA" id="ARBA00022448"/>
    </source>
</evidence>
<evidence type="ECO:0000256" key="6">
    <source>
        <dbReference type="ARBA" id="ARBA00022840"/>
    </source>
</evidence>
<evidence type="ECO:0000256" key="1">
    <source>
        <dbReference type="ARBA" id="ARBA00004651"/>
    </source>
</evidence>
<feature type="transmembrane region" description="Helical" evidence="10">
    <location>
        <begin position="407"/>
        <end position="426"/>
    </location>
</feature>
<dbReference type="EMBL" id="JELW01000009">
    <property type="protein sequence ID" value="EXV01046.1"/>
    <property type="molecule type" value="Genomic_DNA"/>
</dbReference>
<dbReference type="InterPro" id="IPR050173">
    <property type="entry name" value="ABC_transporter_C-like"/>
</dbReference>
<dbReference type="Proteomes" id="UP000030151">
    <property type="component" value="Unassembled WGS sequence"/>
</dbReference>
<evidence type="ECO:0000313" key="14">
    <source>
        <dbReference type="Proteomes" id="UP000030151"/>
    </source>
</evidence>
<gene>
    <name evidence="13" type="ORF">X797_005619</name>
</gene>
<name>A0A014PRY0_9HYPO</name>
<dbReference type="eggNOG" id="KOG0054">
    <property type="taxonomic scope" value="Eukaryota"/>
</dbReference>
<dbReference type="Pfam" id="PF00005">
    <property type="entry name" value="ABC_tran"/>
    <property type="match status" value="2"/>
</dbReference>
<keyword evidence="4 10" id="KW-0812">Transmembrane</keyword>
<dbReference type="CDD" id="cd18580">
    <property type="entry name" value="ABC_6TM_ABCC_D2"/>
    <property type="match status" value="1"/>
</dbReference>
<feature type="transmembrane region" description="Helical" evidence="10">
    <location>
        <begin position="931"/>
        <end position="954"/>
    </location>
</feature>
<protein>
    <submittedName>
        <fullName evidence="13">ABC transporter</fullName>
    </submittedName>
</protein>
<feature type="transmembrane region" description="Helical" evidence="10">
    <location>
        <begin position="311"/>
        <end position="332"/>
    </location>
</feature>
<dbReference type="Gene3D" id="3.40.50.300">
    <property type="entry name" value="P-loop containing nucleotide triphosphate hydrolases"/>
    <property type="match status" value="2"/>
</dbReference>
<evidence type="ECO:0000256" key="4">
    <source>
        <dbReference type="ARBA" id="ARBA00022692"/>
    </source>
</evidence>
<feature type="transmembrane region" description="Helical" evidence="10">
    <location>
        <begin position="157"/>
        <end position="176"/>
    </location>
</feature>
<feature type="transmembrane region" description="Helical" evidence="10">
    <location>
        <begin position="1030"/>
        <end position="1050"/>
    </location>
</feature>
<reference evidence="13 14" key="1">
    <citation type="submission" date="2014-02" db="EMBL/GenBank/DDBJ databases">
        <title>The genome sequence of the entomopathogenic fungus Metarhizium robertsii ARSEF 2575.</title>
        <authorList>
            <person name="Giuliano Garisto Donzelli B."/>
            <person name="Roe B.A."/>
            <person name="Macmil S.L."/>
            <person name="Krasnoff S.B."/>
            <person name="Gibson D.M."/>
        </authorList>
    </citation>
    <scope>NUCLEOTIDE SEQUENCE [LARGE SCALE GENOMIC DNA]</scope>
    <source>
        <strain evidence="13 14">ARSEF 2575</strain>
    </source>
</reference>
<keyword evidence="8 10" id="KW-0472">Membrane</keyword>
<keyword evidence="6" id="KW-0067">ATP-binding</keyword>
<dbReference type="SUPFAM" id="SSF52540">
    <property type="entry name" value="P-loop containing nucleoside triphosphate hydrolases"/>
    <property type="match status" value="2"/>
</dbReference>
<feature type="transmembrane region" description="Helical" evidence="10">
    <location>
        <begin position="888"/>
        <end position="911"/>
    </location>
</feature>
<dbReference type="PROSITE" id="PS00211">
    <property type="entry name" value="ABC_TRANSPORTER_1"/>
    <property type="match status" value="2"/>
</dbReference>
<feature type="transmembrane region" description="Helical" evidence="10">
    <location>
        <begin position="66"/>
        <end position="89"/>
    </location>
</feature>
<feature type="region of interest" description="Disordered" evidence="9">
    <location>
        <begin position="843"/>
        <end position="863"/>
    </location>
</feature>
<dbReference type="InterPro" id="IPR036640">
    <property type="entry name" value="ABC1_TM_sf"/>
</dbReference>
<feature type="domain" description="ABC transporter" evidence="11">
    <location>
        <begin position="614"/>
        <end position="841"/>
    </location>
</feature>
<evidence type="ECO:0000256" key="5">
    <source>
        <dbReference type="ARBA" id="ARBA00022741"/>
    </source>
</evidence>
<dbReference type="PROSITE" id="PS50929">
    <property type="entry name" value="ABC_TM1F"/>
    <property type="match status" value="2"/>
</dbReference>
<proteinExistence type="predicted"/>
<accession>A0A014PRY0</accession>
<dbReference type="OrthoDB" id="6500128at2759"/>
<evidence type="ECO:0000256" key="7">
    <source>
        <dbReference type="ARBA" id="ARBA00022989"/>
    </source>
</evidence>
<dbReference type="GO" id="GO:0140359">
    <property type="term" value="F:ABC-type transporter activity"/>
    <property type="evidence" value="ECO:0007669"/>
    <property type="project" value="InterPro"/>
</dbReference>
<dbReference type="InterPro" id="IPR017871">
    <property type="entry name" value="ABC_transporter-like_CS"/>
</dbReference>
<dbReference type="HOGENOM" id="CLU_000604_27_5_1"/>
<feature type="transmembrane region" description="Helical" evidence="10">
    <location>
        <begin position="1114"/>
        <end position="1135"/>
    </location>
</feature>
<feature type="domain" description="ABC transmembrane type-1" evidence="12">
    <location>
        <begin position="897"/>
        <end position="1172"/>
    </location>
</feature>
<dbReference type="Gene3D" id="1.20.1560.10">
    <property type="entry name" value="ABC transporter type 1, transmembrane domain"/>
    <property type="match status" value="2"/>
</dbReference>
<evidence type="ECO:0000256" key="3">
    <source>
        <dbReference type="ARBA" id="ARBA00022475"/>
    </source>
</evidence>
<feature type="transmembrane region" description="Helical" evidence="10">
    <location>
        <begin position="489"/>
        <end position="513"/>
    </location>
</feature>
<dbReference type="Pfam" id="PF00664">
    <property type="entry name" value="ABC_membrane"/>
    <property type="match status" value="1"/>
</dbReference>
<keyword evidence="2" id="KW-0813">Transport</keyword>
<feature type="compositionally biased region" description="Basic and acidic residues" evidence="9">
    <location>
        <begin position="846"/>
        <end position="863"/>
    </location>
</feature>
<feature type="transmembrane region" description="Helical" evidence="10">
    <location>
        <begin position="34"/>
        <end position="54"/>
    </location>
</feature>
<dbReference type="InterPro" id="IPR003439">
    <property type="entry name" value="ABC_transporter-like_ATP-bd"/>
</dbReference>
<comment type="subcellular location">
    <subcellularLocation>
        <location evidence="1">Cell membrane</location>
        <topology evidence="1">Multi-pass membrane protein</topology>
    </subcellularLocation>
</comment>
<dbReference type="GO" id="GO:0005886">
    <property type="term" value="C:plasma membrane"/>
    <property type="evidence" value="ECO:0007669"/>
    <property type="project" value="UniProtKB-SubCell"/>
</dbReference>
<feature type="transmembrane region" description="Helical" evidence="10">
    <location>
        <begin position="383"/>
        <end position="401"/>
    </location>
</feature>